<keyword evidence="2" id="KW-1185">Reference proteome</keyword>
<organism evidence="1 2">
    <name type="scientific">Gopherus agassizii</name>
    <name type="common">Agassiz's desert tortoise</name>
    <dbReference type="NCBI Taxonomy" id="38772"/>
    <lineage>
        <taxon>Eukaryota</taxon>
        <taxon>Metazoa</taxon>
        <taxon>Chordata</taxon>
        <taxon>Craniata</taxon>
        <taxon>Vertebrata</taxon>
        <taxon>Euteleostomi</taxon>
        <taxon>Archelosauria</taxon>
        <taxon>Testudinata</taxon>
        <taxon>Testudines</taxon>
        <taxon>Cryptodira</taxon>
        <taxon>Durocryptodira</taxon>
        <taxon>Testudinoidea</taxon>
        <taxon>Testudinidae</taxon>
        <taxon>Gopherus</taxon>
    </lineage>
</organism>
<proteinExistence type="predicted"/>
<sequence length="92" mass="10875">ELYHRRNSVNVMVFDQHSRNSHAIISFDVEKAFDRVNWQYLFLTQDKFGLGKSFINTRDPLLMPRNLAPENPRSTEIQFLLVRDFISLPPLL</sequence>
<name>A0A452HXV7_9SAUR</name>
<protein>
    <recommendedName>
        <fullName evidence="3">Reverse transcriptase domain-containing protein</fullName>
    </recommendedName>
</protein>
<dbReference type="AlphaFoldDB" id="A0A452HXV7"/>
<evidence type="ECO:0000313" key="1">
    <source>
        <dbReference type="Ensembl" id="ENSGAGP00000020030.1"/>
    </source>
</evidence>
<dbReference type="Ensembl" id="ENSGAGT00000022818.1">
    <property type="protein sequence ID" value="ENSGAGP00000020030.1"/>
    <property type="gene ID" value="ENSGAGG00000014761.1"/>
</dbReference>
<reference evidence="1" key="2">
    <citation type="submission" date="2025-08" db="UniProtKB">
        <authorList>
            <consortium name="Ensembl"/>
        </authorList>
    </citation>
    <scope>IDENTIFICATION</scope>
</reference>
<accession>A0A452HXV7</accession>
<evidence type="ECO:0000313" key="2">
    <source>
        <dbReference type="Proteomes" id="UP000291020"/>
    </source>
</evidence>
<evidence type="ECO:0008006" key="3">
    <source>
        <dbReference type="Google" id="ProtNLM"/>
    </source>
</evidence>
<dbReference type="Proteomes" id="UP000291020">
    <property type="component" value="Unassembled WGS sequence"/>
</dbReference>
<reference evidence="1" key="3">
    <citation type="submission" date="2025-09" db="UniProtKB">
        <authorList>
            <consortium name="Ensembl"/>
        </authorList>
    </citation>
    <scope>IDENTIFICATION</scope>
</reference>
<reference evidence="2" key="1">
    <citation type="journal article" date="2017" name="PLoS ONE">
        <title>The Agassiz's desert tortoise genome provides a resource for the conservation of a threatened species.</title>
        <authorList>
            <person name="Tollis M."/>
            <person name="DeNardo D.F."/>
            <person name="Cornelius J.A."/>
            <person name="Dolby G.A."/>
            <person name="Edwards T."/>
            <person name="Henen B.T."/>
            <person name="Karl A.E."/>
            <person name="Murphy R.W."/>
            <person name="Kusumi K."/>
        </authorList>
    </citation>
    <scope>NUCLEOTIDE SEQUENCE [LARGE SCALE GENOMIC DNA]</scope>
</reference>